<dbReference type="InterPro" id="IPR008971">
    <property type="entry name" value="HSP40/DnaJ_pept-bd"/>
</dbReference>
<evidence type="ECO:0000259" key="7">
    <source>
        <dbReference type="PROSITE" id="PS50076"/>
    </source>
</evidence>
<evidence type="ECO:0000256" key="5">
    <source>
        <dbReference type="ARBA" id="ARBA00023186"/>
    </source>
</evidence>
<dbReference type="PANTHER" id="PTHR44145">
    <property type="entry name" value="DNAJ HOMOLOG SUBFAMILY A MEMBER 3, MITOCHONDRIAL"/>
    <property type="match status" value="1"/>
</dbReference>
<dbReference type="GO" id="GO:0051082">
    <property type="term" value="F:unfolded protein binding"/>
    <property type="evidence" value="ECO:0007669"/>
    <property type="project" value="InterPro"/>
</dbReference>
<keyword evidence="3 6" id="KW-0863">Zinc-finger</keyword>
<dbReference type="STRING" id="32264.T1JVH4"/>
<dbReference type="Pfam" id="PF01556">
    <property type="entry name" value="DnaJ_C"/>
    <property type="match status" value="1"/>
</dbReference>
<dbReference type="GO" id="GO:0008270">
    <property type="term" value="F:zinc ion binding"/>
    <property type="evidence" value="ECO:0007669"/>
    <property type="project" value="UniProtKB-KW"/>
</dbReference>
<dbReference type="GO" id="GO:0043066">
    <property type="term" value="P:negative regulation of apoptotic process"/>
    <property type="evidence" value="ECO:0007669"/>
    <property type="project" value="TreeGrafter"/>
</dbReference>
<dbReference type="InterPro" id="IPR001305">
    <property type="entry name" value="HSP_DnaJ_Cys-rich_dom"/>
</dbReference>
<sequence length="425" mass="48101">MCHLYRHHLKLLTSARVIFNFQQQSNISTVFGFKKRKNYYEILGVSRGADKKEIKKNYIKLAKLYHPDSTSSKTASPEKFQELLEAYQVLTDDEKRAKYDAEVLNDLSSEYQKHESAKDFSFMRNTVNAESLFRNIFGDIENPYANNQVPKEEKFAGTIWGFESAESLIIPLTIEQAAKGCKHEMEIRTIDTCYMCDGARSAYGFRATLCPFCDENGLETISTEPVVCKIKCRACGGSREYIRHLCPDCEGKGYQVQQKMASFNIPPGVRDGEVLKLVIRDQTILITCRIKPDDYFSLQGYDIHTQNEISISQAVLGGKTSVRGIYTTFNVDIPAGTSSHDAIAFKNGGWPQDDGSYGNHIVHFVIKVPVKLSRNQKQIWQQYAELEEDTIGTIDGIANTTEGKKFIQKEENVGILTRIKRALFG</sequence>
<dbReference type="AlphaFoldDB" id="T1JVH4"/>
<feature type="domain" description="CR-type" evidence="8">
    <location>
        <begin position="180"/>
        <end position="258"/>
    </location>
</feature>
<dbReference type="Gene3D" id="2.10.230.10">
    <property type="entry name" value="Heat shock protein DnaJ, cysteine-rich domain"/>
    <property type="match status" value="1"/>
</dbReference>
<evidence type="ECO:0000256" key="4">
    <source>
        <dbReference type="ARBA" id="ARBA00022833"/>
    </source>
</evidence>
<reference evidence="9" key="2">
    <citation type="submission" date="2015-06" db="UniProtKB">
        <authorList>
            <consortium name="EnsemblMetazoa"/>
        </authorList>
    </citation>
    <scope>IDENTIFICATION</scope>
</reference>
<dbReference type="PROSITE" id="PS00636">
    <property type="entry name" value="DNAJ_1"/>
    <property type="match status" value="1"/>
</dbReference>
<evidence type="ECO:0000259" key="8">
    <source>
        <dbReference type="PROSITE" id="PS51188"/>
    </source>
</evidence>
<dbReference type="PANTHER" id="PTHR44145:SF3">
    <property type="entry name" value="DNAJ HOMOLOG SUBFAMILY A MEMBER 3, MITOCHONDRIAL"/>
    <property type="match status" value="1"/>
</dbReference>
<evidence type="ECO:0000256" key="3">
    <source>
        <dbReference type="ARBA" id="ARBA00022771"/>
    </source>
</evidence>
<organism evidence="9 10">
    <name type="scientific">Tetranychus urticae</name>
    <name type="common">Two-spotted spider mite</name>
    <dbReference type="NCBI Taxonomy" id="32264"/>
    <lineage>
        <taxon>Eukaryota</taxon>
        <taxon>Metazoa</taxon>
        <taxon>Ecdysozoa</taxon>
        <taxon>Arthropoda</taxon>
        <taxon>Chelicerata</taxon>
        <taxon>Arachnida</taxon>
        <taxon>Acari</taxon>
        <taxon>Acariformes</taxon>
        <taxon>Trombidiformes</taxon>
        <taxon>Prostigmata</taxon>
        <taxon>Eleutherengona</taxon>
        <taxon>Raphignathae</taxon>
        <taxon>Tetranychoidea</taxon>
        <taxon>Tetranychidae</taxon>
        <taxon>Tetranychus</taxon>
    </lineage>
</organism>
<feature type="zinc finger region" description="CR-type" evidence="6">
    <location>
        <begin position="180"/>
        <end position="258"/>
    </location>
</feature>
<dbReference type="HOGENOM" id="CLU_017633_0_5_1"/>
<dbReference type="CDD" id="cd06257">
    <property type="entry name" value="DnaJ"/>
    <property type="match status" value="1"/>
</dbReference>
<dbReference type="InterPro" id="IPR051938">
    <property type="entry name" value="Apopto_cytoskel_mod"/>
</dbReference>
<keyword evidence="1 6" id="KW-0479">Metal-binding</keyword>
<proteinExistence type="predicted"/>
<dbReference type="Gene3D" id="1.10.287.110">
    <property type="entry name" value="DnaJ domain"/>
    <property type="match status" value="1"/>
</dbReference>
<keyword evidence="10" id="KW-1185">Reference proteome</keyword>
<keyword evidence="5" id="KW-0143">Chaperone</keyword>
<keyword evidence="4 6" id="KW-0862">Zinc</keyword>
<dbReference type="InterPro" id="IPR002939">
    <property type="entry name" value="DnaJ_C"/>
</dbReference>
<dbReference type="FunFam" id="2.60.260.20:FF:000005">
    <property type="entry name" value="Chaperone protein dnaJ 1, mitochondrial"/>
    <property type="match status" value="1"/>
</dbReference>
<dbReference type="SUPFAM" id="SSF49493">
    <property type="entry name" value="HSP40/DnaJ peptide-binding domain"/>
    <property type="match status" value="1"/>
</dbReference>
<evidence type="ECO:0000313" key="9">
    <source>
        <dbReference type="EnsemblMetazoa" id="tetur02g04620.1"/>
    </source>
</evidence>
<dbReference type="InterPro" id="IPR018253">
    <property type="entry name" value="DnaJ_domain_CS"/>
</dbReference>
<evidence type="ECO:0000256" key="2">
    <source>
        <dbReference type="ARBA" id="ARBA00022737"/>
    </source>
</evidence>
<dbReference type="GO" id="GO:0031072">
    <property type="term" value="F:heat shock protein binding"/>
    <property type="evidence" value="ECO:0007669"/>
    <property type="project" value="InterPro"/>
</dbReference>
<dbReference type="GO" id="GO:0005739">
    <property type="term" value="C:mitochondrion"/>
    <property type="evidence" value="ECO:0007669"/>
    <property type="project" value="TreeGrafter"/>
</dbReference>
<dbReference type="GO" id="GO:0006457">
    <property type="term" value="P:protein folding"/>
    <property type="evidence" value="ECO:0007669"/>
    <property type="project" value="InterPro"/>
</dbReference>
<dbReference type="OMA" id="WINLENA"/>
<evidence type="ECO:0000256" key="1">
    <source>
        <dbReference type="ARBA" id="ARBA00022723"/>
    </source>
</evidence>
<dbReference type="CDD" id="cd10747">
    <property type="entry name" value="DnaJ_C"/>
    <property type="match status" value="1"/>
</dbReference>
<accession>T1JVH4</accession>
<dbReference type="InterPro" id="IPR036410">
    <property type="entry name" value="HSP_DnaJ_Cys-rich_dom_sf"/>
</dbReference>
<dbReference type="eggNOG" id="KOG0715">
    <property type="taxonomic scope" value="Eukaryota"/>
</dbReference>
<dbReference type="KEGG" id="tut:107371703"/>
<dbReference type="PRINTS" id="PR00625">
    <property type="entry name" value="JDOMAIN"/>
</dbReference>
<dbReference type="Proteomes" id="UP000015104">
    <property type="component" value="Unassembled WGS sequence"/>
</dbReference>
<gene>
    <name evidence="9" type="primary">107371703</name>
</gene>
<dbReference type="Pfam" id="PF00226">
    <property type="entry name" value="DnaJ"/>
    <property type="match status" value="1"/>
</dbReference>
<dbReference type="InterPro" id="IPR001623">
    <property type="entry name" value="DnaJ_domain"/>
</dbReference>
<dbReference type="SMART" id="SM00271">
    <property type="entry name" value="DnaJ"/>
    <property type="match status" value="1"/>
</dbReference>
<name>T1JVH4_TETUR</name>
<dbReference type="EnsemblMetazoa" id="tetur02g04620.1">
    <property type="protein sequence ID" value="tetur02g04620.1"/>
    <property type="gene ID" value="tetur02g04620"/>
</dbReference>
<dbReference type="SUPFAM" id="SSF46565">
    <property type="entry name" value="Chaperone J-domain"/>
    <property type="match status" value="1"/>
</dbReference>
<dbReference type="GO" id="GO:0007005">
    <property type="term" value="P:mitochondrion organization"/>
    <property type="evidence" value="ECO:0007669"/>
    <property type="project" value="TreeGrafter"/>
</dbReference>
<reference evidence="10" key="1">
    <citation type="submission" date="2011-08" db="EMBL/GenBank/DDBJ databases">
        <authorList>
            <person name="Rombauts S."/>
        </authorList>
    </citation>
    <scope>NUCLEOTIDE SEQUENCE</scope>
    <source>
        <strain evidence="10">London</strain>
    </source>
</reference>
<keyword evidence="2" id="KW-0677">Repeat</keyword>
<dbReference type="PROSITE" id="PS51188">
    <property type="entry name" value="ZF_CR"/>
    <property type="match status" value="1"/>
</dbReference>
<dbReference type="Gene3D" id="2.60.260.20">
    <property type="entry name" value="Urease metallochaperone UreE, N-terminal domain"/>
    <property type="match status" value="2"/>
</dbReference>
<dbReference type="SUPFAM" id="SSF57938">
    <property type="entry name" value="DnaJ/Hsp40 cysteine-rich domain"/>
    <property type="match status" value="1"/>
</dbReference>
<dbReference type="EMBL" id="CAEY01000794">
    <property type="status" value="NOT_ANNOTATED_CDS"/>
    <property type="molecule type" value="Genomic_DNA"/>
</dbReference>
<dbReference type="OrthoDB" id="10256793at2759"/>
<dbReference type="InterPro" id="IPR036869">
    <property type="entry name" value="J_dom_sf"/>
</dbReference>
<feature type="domain" description="J" evidence="7">
    <location>
        <begin position="38"/>
        <end position="103"/>
    </location>
</feature>
<evidence type="ECO:0008006" key="11">
    <source>
        <dbReference type="Google" id="ProtNLM"/>
    </source>
</evidence>
<evidence type="ECO:0000313" key="10">
    <source>
        <dbReference type="Proteomes" id="UP000015104"/>
    </source>
</evidence>
<protein>
    <recommendedName>
        <fullName evidence="11">J domain-containing protein</fullName>
    </recommendedName>
</protein>
<dbReference type="PROSITE" id="PS50076">
    <property type="entry name" value="DNAJ_2"/>
    <property type="match status" value="1"/>
</dbReference>
<evidence type="ECO:0000256" key="6">
    <source>
        <dbReference type="PROSITE-ProRule" id="PRU00546"/>
    </source>
</evidence>